<dbReference type="RefSeq" id="WP_168512699.1">
    <property type="nucleotide sequence ID" value="NZ_JAAXLS010000003.1"/>
</dbReference>
<organism evidence="2 3">
    <name type="scientific">Amycolatopsis acididurans</name>
    <dbReference type="NCBI Taxonomy" id="2724524"/>
    <lineage>
        <taxon>Bacteria</taxon>
        <taxon>Bacillati</taxon>
        <taxon>Actinomycetota</taxon>
        <taxon>Actinomycetes</taxon>
        <taxon>Pseudonocardiales</taxon>
        <taxon>Pseudonocardiaceae</taxon>
        <taxon>Amycolatopsis</taxon>
    </lineage>
</organism>
<feature type="chain" id="PRO_5046089681" evidence="1">
    <location>
        <begin position="32"/>
        <end position="125"/>
    </location>
</feature>
<proteinExistence type="predicted"/>
<evidence type="ECO:0000313" key="3">
    <source>
        <dbReference type="Proteomes" id="UP000715441"/>
    </source>
</evidence>
<feature type="signal peptide" evidence="1">
    <location>
        <begin position="1"/>
        <end position="31"/>
    </location>
</feature>
<dbReference type="Proteomes" id="UP000715441">
    <property type="component" value="Unassembled WGS sequence"/>
</dbReference>
<dbReference type="EMBL" id="JAAXLS010000003">
    <property type="protein sequence ID" value="NKQ52623.1"/>
    <property type="molecule type" value="Genomic_DNA"/>
</dbReference>
<evidence type="ECO:0000313" key="2">
    <source>
        <dbReference type="EMBL" id="NKQ52623.1"/>
    </source>
</evidence>
<gene>
    <name evidence="2" type="ORF">HFP15_06985</name>
</gene>
<keyword evidence="3" id="KW-1185">Reference proteome</keyword>
<protein>
    <submittedName>
        <fullName evidence="2">Uncharacterized protein</fullName>
    </submittedName>
</protein>
<dbReference type="PROSITE" id="PS51257">
    <property type="entry name" value="PROKAR_LIPOPROTEIN"/>
    <property type="match status" value="1"/>
</dbReference>
<name>A0ABX1IYN2_9PSEU</name>
<evidence type="ECO:0000256" key="1">
    <source>
        <dbReference type="SAM" id="SignalP"/>
    </source>
</evidence>
<keyword evidence="1" id="KW-0732">Signal</keyword>
<accession>A0ABX1IYN2</accession>
<sequence>MRTLVIPLAACAFALAACGTDLTTASTPAVAQDQTEAAREVPCGTVPAAAGARANVVVRRGNVDCAQATAVVTRYFARLSPSDAARPDGAGPVALEEWTCGSDPGVALNATCSTEDDREIDTTSA</sequence>
<reference evidence="2 3" key="1">
    <citation type="submission" date="2020-04" db="EMBL/GenBank/DDBJ databases">
        <title>Novel species.</title>
        <authorList>
            <person name="Teo W.F.A."/>
            <person name="Lipun K."/>
            <person name="Srisuk N."/>
            <person name="Duangmal K."/>
        </authorList>
    </citation>
    <scope>NUCLEOTIDE SEQUENCE [LARGE SCALE GENOMIC DNA]</scope>
    <source>
        <strain evidence="2 3">K13G38</strain>
    </source>
</reference>
<comment type="caution">
    <text evidence="2">The sequence shown here is derived from an EMBL/GenBank/DDBJ whole genome shotgun (WGS) entry which is preliminary data.</text>
</comment>